<name>A0A914APK5_PATMI</name>
<feature type="compositionally biased region" description="Basic residues" evidence="1">
    <location>
        <begin position="88"/>
        <end position="100"/>
    </location>
</feature>
<dbReference type="GeneID" id="119735814"/>
<proteinExistence type="predicted"/>
<sequence length="439" mass="49878">MEMIACDDDQCTVVWWHYSCAGVCADTIPDTWVCSRCLPGTTEEIDSSPGPDPTVSRPPRSRKTRQKPKKTSETTDAVTTDAQPSAKKDKKARKPPKPAVKRPEAKFCEADALQKADHYFMSGLQQLQQHPICLGVYPTAVCMLSLVASLMAKTNTEALQDFCAATVSGLWFVITAGDSKYLKPEGYEILWRAFHKYRPEVNDKWIELLQAMGLYREGQHVHLVCQFLLQAVLHAIIEDRNKQDKPIDNPAETKSESLSPQEEQVLRYVSGYIPFSLFKNLNKQKNDTAMTYCKFLKSWKVDCSDETARTFLQYTNDWIDKQNRGGLFRVSDGVYLLFRAMEQETCKYLTKNNLKTFQGCDIQSTLLNNIKGSHRVQTYWCSLTQGKITGDTSTNLLNMTVKKWIKIRAKAFINVYLNLKKATHGNVGKKAEKALRKDL</sequence>
<dbReference type="Proteomes" id="UP000887568">
    <property type="component" value="Unplaced"/>
</dbReference>
<keyword evidence="3" id="KW-1185">Reference proteome</keyword>
<dbReference type="RefSeq" id="XP_038065682.1">
    <property type="nucleotide sequence ID" value="XM_038209754.1"/>
</dbReference>
<evidence type="ECO:0000256" key="1">
    <source>
        <dbReference type="SAM" id="MobiDB-lite"/>
    </source>
</evidence>
<dbReference type="SUPFAM" id="SSF57903">
    <property type="entry name" value="FYVE/PHD zinc finger"/>
    <property type="match status" value="1"/>
</dbReference>
<dbReference type="InterPro" id="IPR013083">
    <property type="entry name" value="Znf_RING/FYVE/PHD"/>
</dbReference>
<dbReference type="AlphaFoldDB" id="A0A914APK5"/>
<feature type="compositionally biased region" description="Basic residues" evidence="1">
    <location>
        <begin position="59"/>
        <end position="69"/>
    </location>
</feature>
<accession>A0A914APK5</accession>
<dbReference type="InterPro" id="IPR011011">
    <property type="entry name" value="Znf_FYVE_PHD"/>
</dbReference>
<feature type="compositionally biased region" description="Polar residues" evidence="1">
    <location>
        <begin position="74"/>
        <end position="83"/>
    </location>
</feature>
<dbReference type="OrthoDB" id="10052386at2759"/>
<dbReference type="Gene3D" id="3.30.40.10">
    <property type="entry name" value="Zinc/RING finger domain, C3HC4 (zinc finger)"/>
    <property type="match status" value="1"/>
</dbReference>
<protein>
    <submittedName>
        <fullName evidence="2">Uncharacterized protein</fullName>
    </submittedName>
</protein>
<reference evidence="2" key="1">
    <citation type="submission" date="2022-11" db="UniProtKB">
        <authorList>
            <consortium name="EnsemblMetazoa"/>
        </authorList>
    </citation>
    <scope>IDENTIFICATION</scope>
</reference>
<evidence type="ECO:0000313" key="3">
    <source>
        <dbReference type="Proteomes" id="UP000887568"/>
    </source>
</evidence>
<dbReference type="OMA" id="CTSERYH"/>
<organism evidence="2 3">
    <name type="scientific">Patiria miniata</name>
    <name type="common">Bat star</name>
    <name type="synonym">Asterina miniata</name>
    <dbReference type="NCBI Taxonomy" id="46514"/>
    <lineage>
        <taxon>Eukaryota</taxon>
        <taxon>Metazoa</taxon>
        <taxon>Echinodermata</taxon>
        <taxon>Eleutherozoa</taxon>
        <taxon>Asterozoa</taxon>
        <taxon>Asteroidea</taxon>
        <taxon>Valvatacea</taxon>
        <taxon>Valvatida</taxon>
        <taxon>Asterinidae</taxon>
        <taxon>Patiria</taxon>
    </lineage>
</organism>
<evidence type="ECO:0000313" key="2">
    <source>
        <dbReference type="EnsemblMetazoa" id="XP_038065682.1"/>
    </source>
</evidence>
<dbReference type="EnsemblMetazoa" id="XM_038209754.1">
    <property type="protein sequence ID" value="XP_038065682.1"/>
    <property type="gene ID" value="LOC119735814"/>
</dbReference>
<feature type="region of interest" description="Disordered" evidence="1">
    <location>
        <begin position="43"/>
        <end position="103"/>
    </location>
</feature>